<evidence type="ECO:0000256" key="1">
    <source>
        <dbReference type="SAM" id="MobiDB-lite"/>
    </source>
</evidence>
<dbReference type="WBParaSite" id="PSAMB.scaffold8445size6219.g31396.t1">
    <property type="protein sequence ID" value="PSAMB.scaffold8445size6219.g31396.t1"/>
    <property type="gene ID" value="PSAMB.scaffold8445size6219.g31396"/>
</dbReference>
<proteinExistence type="predicted"/>
<protein>
    <submittedName>
        <fullName evidence="4">Tudor domain-containing protein</fullName>
    </submittedName>
</protein>
<accession>A0A914XJY2</accession>
<dbReference type="Gene3D" id="2.30.30.140">
    <property type="match status" value="1"/>
</dbReference>
<sequence>MEKTEQLAGLSTSLRIQSLRPPSIPRCIFRSQYYNLLHTLDLIARNQPKYCSDVPDDAGDDDTHDLDQEAGQSISSHTEVDHPLGQMNKRIPSVAESQRSKVPESSKPRTKTLLDLMKERQQAKLEQEASSKASFMAPSLLPNSIINPPFITAVETYKPPQQERRVPLDLNRVYEVEICYTTGPDDFYIRTQEMRNDYNAISNRMNEYFRKDRRPASARMVAKREIVAMQSPFSQDWMRAQCVQMPTKNADDIVIEFVDSGEKQIIAQDETWLLHEMTGELFDVASAPSACIRCSLLDRNVTEDMWLAHLANQESPVVWMIARHISDGSEYE</sequence>
<feature type="domain" description="Tudor" evidence="2">
    <location>
        <begin position="174"/>
        <end position="296"/>
    </location>
</feature>
<reference evidence="4" key="1">
    <citation type="submission" date="2022-11" db="UniProtKB">
        <authorList>
            <consortium name="WormBaseParasite"/>
        </authorList>
    </citation>
    <scope>IDENTIFICATION</scope>
</reference>
<name>A0A914XJY2_9BILA</name>
<evidence type="ECO:0000259" key="2">
    <source>
        <dbReference type="Pfam" id="PF00567"/>
    </source>
</evidence>
<dbReference type="Pfam" id="PF00567">
    <property type="entry name" value="TUDOR"/>
    <property type="match status" value="1"/>
</dbReference>
<dbReference type="Proteomes" id="UP000887566">
    <property type="component" value="Unplaced"/>
</dbReference>
<feature type="region of interest" description="Disordered" evidence="1">
    <location>
        <begin position="92"/>
        <end position="111"/>
    </location>
</feature>
<evidence type="ECO:0000313" key="3">
    <source>
        <dbReference type="Proteomes" id="UP000887566"/>
    </source>
</evidence>
<feature type="compositionally biased region" description="Acidic residues" evidence="1">
    <location>
        <begin position="54"/>
        <end position="64"/>
    </location>
</feature>
<organism evidence="3 4">
    <name type="scientific">Plectus sambesii</name>
    <dbReference type="NCBI Taxonomy" id="2011161"/>
    <lineage>
        <taxon>Eukaryota</taxon>
        <taxon>Metazoa</taxon>
        <taxon>Ecdysozoa</taxon>
        <taxon>Nematoda</taxon>
        <taxon>Chromadorea</taxon>
        <taxon>Plectida</taxon>
        <taxon>Plectina</taxon>
        <taxon>Plectoidea</taxon>
        <taxon>Plectidae</taxon>
        <taxon>Plectus</taxon>
    </lineage>
</organism>
<feature type="region of interest" description="Disordered" evidence="1">
    <location>
        <begin position="53"/>
        <end position="86"/>
    </location>
</feature>
<dbReference type="AlphaFoldDB" id="A0A914XJY2"/>
<keyword evidence="3" id="KW-1185">Reference proteome</keyword>
<dbReference type="InterPro" id="IPR002999">
    <property type="entry name" value="Tudor"/>
</dbReference>
<feature type="compositionally biased region" description="Basic and acidic residues" evidence="1">
    <location>
        <begin position="98"/>
        <end position="107"/>
    </location>
</feature>
<dbReference type="SUPFAM" id="SSF63748">
    <property type="entry name" value="Tudor/PWWP/MBT"/>
    <property type="match status" value="1"/>
</dbReference>
<evidence type="ECO:0000313" key="4">
    <source>
        <dbReference type="WBParaSite" id="PSAMB.scaffold8445size6219.g31396.t1"/>
    </source>
</evidence>